<dbReference type="GO" id="GO:0051537">
    <property type="term" value="F:2 iron, 2 sulfur cluster binding"/>
    <property type="evidence" value="ECO:0007669"/>
    <property type="project" value="UniProtKB-KW"/>
</dbReference>
<dbReference type="InterPro" id="IPR009061">
    <property type="entry name" value="DNA-bd_dom_put_sf"/>
</dbReference>
<organism evidence="9 10">
    <name type="scientific">Nitrospirillum amazonense</name>
    <dbReference type="NCBI Taxonomy" id="28077"/>
    <lineage>
        <taxon>Bacteria</taxon>
        <taxon>Pseudomonadati</taxon>
        <taxon>Pseudomonadota</taxon>
        <taxon>Alphaproteobacteria</taxon>
        <taxon>Rhodospirillales</taxon>
        <taxon>Azospirillaceae</taxon>
        <taxon>Nitrospirillum</taxon>
    </lineage>
</organism>
<keyword evidence="3" id="KW-0408">Iron</keyword>
<dbReference type="PRINTS" id="PR00040">
    <property type="entry name" value="HTHMERR"/>
</dbReference>
<dbReference type="OrthoDB" id="9802944at2"/>
<feature type="domain" description="HTH merR-type" evidence="8">
    <location>
        <begin position="25"/>
        <end position="93"/>
    </location>
</feature>
<dbReference type="PROSITE" id="PS50937">
    <property type="entry name" value="HTH_MERR_2"/>
    <property type="match status" value="1"/>
</dbReference>
<dbReference type="PANTHER" id="PTHR30204">
    <property type="entry name" value="REDOX-CYCLING DRUG-SENSING TRANSCRIPTIONAL ACTIVATOR SOXR"/>
    <property type="match status" value="1"/>
</dbReference>
<evidence type="ECO:0000256" key="1">
    <source>
        <dbReference type="ARBA" id="ARBA00022714"/>
    </source>
</evidence>
<evidence type="ECO:0000313" key="10">
    <source>
        <dbReference type="Proteomes" id="UP000319859"/>
    </source>
</evidence>
<dbReference type="AlphaFoldDB" id="A0A560EK23"/>
<keyword evidence="1" id="KW-0001">2Fe-2S</keyword>
<dbReference type="RefSeq" id="WP_145754515.1">
    <property type="nucleotide sequence ID" value="NZ_VITN01000038.1"/>
</dbReference>
<keyword evidence="5" id="KW-0805">Transcription regulation</keyword>
<reference evidence="9 10" key="1">
    <citation type="submission" date="2019-06" db="EMBL/GenBank/DDBJ databases">
        <title>Genomic Encyclopedia of Type Strains, Phase IV (KMG-V): Genome sequencing to study the core and pangenomes of soil and plant-associated prokaryotes.</title>
        <authorList>
            <person name="Whitman W."/>
        </authorList>
    </citation>
    <scope>NUCLEOTIDE SEQUENCE [LARGE SCALE GENOMIC DNA]</scope>
    <source>
        <strain evidence="9 10">BR 11880</strain>
    </source>
</reference>
<dbReference type="CDD" id="cd01110">
    <property type="entry name" value="HTH_SoxR"/>
    <property type="match status" value="1"/>
</dbReference>
<evidence type="ECO:0000259" key="8">
    <source>
        <dbReference type="PROSITE" id="PS50937"/>
    </source>
</evidence>
<dbReference type="GO" id="GO:0006979">
    <property type="term" value="P:response to oxidative stress"/>
    <property type="evidence" value="ECO:0007669"/>
    <property type="project" value="InterPro"/>
</dbReference>
<dbReference type="GO" id="GO:0046872">
    <property type="term" value="F:metal ion binding"/>
    <property type="evidence" value="ECO:0007669"/>
    <property type="project" value="UniProtKB-KW"/>
</dbReference>
<dbReference type="GO" id="GO:0003677">
    <property type="term" value="F:DNA binding"/>
    <property type="evidence" value="ECO:0007669"/>
    <property type="project" value="UniProtKB-KW"/>
</dbReference>
<dbReference type="InterPro" id="IPR000551">
    <property type="entry name" value="MerR-type_HTH_dom"/>
</dbReference>
<keyword evidence="2" id="KW-0479">Metal-binding</keyword>
<comment type="caution">
    <text evidence="9">The sequence shown here is derived from an EMBL/GenBank/DDBJ whole genome shotgun (WGS) entry which is preliminary data.</text>
</comment>
<evidence type="ECO:0000256" key="7">
    <source>
        <dbReference type="ARBA" id="ARBA00023163"/>
    </source>
</evidence>
<dbReference type="GO" id="GO:0003700">
    <property type="term" value="F:DNA-binding transcription factor activity"/>
    <property type="evidence" value="ECO:0007669"/>
    <property type="project" value="InterPro"/>
</dbReference>
<dbReference type="EMBL" id="VITN01000038">
    <property type="protein sequence ID" value="TWB09722.1"/>
    <property type="molecule type" value="Genomic_DNA"/>
</dbReference>
<evidence type="ECO:0000256" key="4">
    <source>
        <dbReference type="ARBA" id="ARBA00023014"/>
    </source>
</evidence>
<dbReference type="InterPro" id="IPR010211">
    <property type="entry name" value="Redox-sen_tscrpt-act_SoxR"/>
</dbReference>
<dbReference type="SMART" id="SM00422">
    <property type="entry name" value="HTH_MERR"/>
    <property type="match status" value="1"/>
</dbReference>
<dbReference type="InterPro" id="IPR015358">
    <property type="entry name" value="Tscrpt_reg_MerR_DNA-bd"/>
</dbReference>
<evidence type="ECO:0000256" key="3">
    <source>
        <dbReference type="ARBA" id="ARBA00023004"/>
    </source>
</evidence>
<dbReference type="Pfam" id="PF00376">
    <property type="entry name" value="MerR"/>
    <property type="match status" value="1"/>
</dbReference>
<keyword evidence="4" id="KW-0411">Iron-sulfur</keyword>
<dbReference type="InterPro" id="IPR047057">
    <property type="entry name" value="MerR_fam"/>
</dbReference>
<dbReference type="SUPFAM" id="SSF46955">
    <property type="entry name" value="Putative DNA-binding domain"/>
    <property type="match status" value="1"/>
</dbReference>
<keyword evidence="6" id="KW-0238">DNA-binding</keyword>
<proteinExistence type="predicted"/>
<evidence type="ECO:0000256" key="5">
    <source>
        <dbReference type="ARBA" id="ARBA00023015"/>
    </source>
</evidence>
<gene>
    <name evidence="9" type="ORF">FBZ89_13823</name>
</gene>
<dbReference type="NCBIfam" id="TIGR01950">
    <property type="entry name" value="SoxR"/>
    <property type="match status" value="1"/>
</dbReference>
<dbReference type="PROSITE" id="PS00552">
    <property type="entry name" value="HTH_MERR_1"/>
    <property type="match status" value="1"/>
</dbReference>
<evidence type="ECO:0000256" key="6">
    <source>
        <dbReference type="ARBA" id="ARBA00023125"/>
    </source>
</evidence>
<protein>
    <submittedName>
        <fullName evidence="9">MerR family redox-sensitive transcriptional activator SoxR</fullName>
    </submittedName>
</protein>
<dbReference type="Proteomes" id="UP000319859">
    <property type="component" value="Unassembled WGS sequence"/>
</dbReference>
<accession>A0A560EK23</accession>
<sequence length="172" mass="18642">MPASPKLPPAKLPSAKLPPAKLKRELSVGEVAKRAGVAVSTLHFYESKGLITASRSTGNQRRYPREILRRIAIIRVAQRAGIALADIHAALGTIPDGRTPTQADWRRLSSGWRDMLQQRIDSLMQLRDQLETCIGCGCLSLADCPLRNPYDRLGANAAGPVLLRPGVGETGE</sequence>
<dbReference type="PANTHER" id="PTHR30204:SF0">
    <property type="entry name" value="REDOX-SENSITIVE TRANSCRIPTIONAL ACTIVATOR SOXR"/>
    <property type="match status" value="1"/>
</dbReference>
<dbReference type="Gene3D" id="1.10.1660.10">
    <property type="match status" value="1"/>
</dbReference>
<name>A0A560EK23_9PROT</name>
<evidence type="ECO:0000256" key="2">
    <source>
        <dbReference type="ARBA" id="ARBA00022723"/>
    </source>
</evidence>
<evidence type="ECO:0000313" key="9">
    <source>
        <dbReference type="EMBL" id="TWB09722.1"/>
    </source>
</evidence>
<keyword evidence="7" id="KW-0804">Transcription</keyword>
<dbReference type="Pfam" id="PF09278">
    <property type="entry name" value="MerR-DNA-bind"/>
    <property type="match status" value="1"/>
</dbReference>